<dbReference type="Pfam" id="PF04989">
    <property type="entry name" value="RMNT_CmcI"/>
    <property type="match status" value="1"/>
</dbReference>
<sequence>MNPNNPTQQFELERAQRIEKLGQDQAFQAQSRDWLEQSMRRQYVYNFSWMGRPIIQNPIDMIAMQELLWQVQPDLVIETGIAHGGSIIFSASMLELIAACGGNPDAKVIGIDIDIREHNRQAILQHPMSRRITMLQGSSVAEDIVAQVKKMAEGKQKIMVFLDSNHTHEHVLAELNAYAPLVTKDSYCVVFDTFVEDVPADVFDDRPWHPGNSPKSAVHAYLQSHPEWMIDQAMQHKLQITVAPDGFLKRIA</sequence>
<evidence type="ECO:0000256" key="1">
    <source>
        <dbReference type="ARBA" id="ARBA00022603"/>
    </source>
</evidence>
<dbReference type="Proteomes" id="UP000613113">
    <property type="component" value="Unassembled WGS sequence"/>
</dbReference>
<dbReference type="SUPFAM" id="SSF53335">
    <property type="entry name" value="S-adenosyl-L-methionine-dependent methyltransferases"/>
    <property type="match status" value="1"/>
</dbReference>
<protein>
    <submittedName>
        <fullName evidence="3">Cephalosporin hydroxylase family protein</fullName>
    </submittedName>
</protein>
<dbReference type="PANTHER" id="PTHR40048">
    <property type="entry name" value="RHAMNOSYL O-METHYLTRANSFERASE"/>
    <property type="match status" value="1"/>
</dbReference>
<accession>A0ABR6YQ07</accession>
<evidence type="ECO:0000313" key="4">
    <source>
        <dbReference type="Proteomes" id="UP000613113"/>
    </source>
</evidence>
<gene>
    <name evidence="3" type="ORF">H8K27_12620</name>
</gene>
<dbReference type="Gene3D" id="3.40.50.150">
    <property type="entry name" value="Vaccinia Virus protein VP39"/>
    <property type="match status" value="1"/>
</dbReference>
<keyword evidence="1" id="KW-0489">Methyltransferase</keyword>
<proteinExistence type="predicted"/>
<keyword evidence="4" id="KW-1185">Reference proteome</keyword>
<evidence type="ECO:0000313" key="3">
    <source>
        <dbReference type="EMBL" id="MBC3885978.1"/>
    </source>
</evidence>
<dbReference type="EMBL" id="JACOGC010000005">
    <property type="protein sequence ID" value="MBC3885978.1"/>
    <property type="molecule type" value="Genomic_DNA"/>
</dbReference>
<dbReference type="PANTHER" id="PTHR40048:SF1">
    <property type="entry name" value="RHAMNOSYL O-METHYLTRANSFERASE"/>
    <property type="match status" value="1"/>
</dbReference>
<dbReference type="InterPro" id="IPR007072">
    <property type="entry name" value="RNMT_CmcI"/>
</dbReference>
<dbReference type="InterPro" id="IPR029063">
    <property type="entry name" value="SAM-dependent_MTases_sf"/>
</dbReference>
<evidence type="ECO:0000256" key="2">
    <source>
        <dbReference type="ARBA" id="ARBA00022679"/>
    </source>
</evidence>
<name>A0ABR6YQ07_9BURK</name>
<comment type="caution">
    <text evidence="3">The sequence shown here is derived from an EMBL/GenBank/DDBJ whole genome shotgun (WGS) entry which is preliminary data.</text>
</comment>
<reference evidence="3 4" key="1">
    <citation type="submission" date="2020-08" db="EMBL/GenBank/DDBJ databases">
        <title>Novel species isolated from subtropical streams in China.</title>
        <authorList>
            <person name="Lu H."/>
        </authorList>
    </citation>
    <scope>NUCLEOTIDE SEQUENCE [LARGE SCALE GENOMIC DNA]</scope>
    <source>
        <strain evidence="3 4">FT31W</strain>
    </source>
</reference>
<organism evidence="3 4">
    <name type="scientific">Undibacterium griseum</name>
    <dbReference type="NCBI Taxonomy" id="2762295"/>
    <lineage>
        <taxon>Bacteria</taxon>
        <taxon>Pseudomonadati</taxon>
        <taxon>Pseudomonadota</taxon>
        <taxon>Betaproteobacteria</taxon>
        <taxon>Burkholderiales</taxon>
        <taxon>Oxalobacteraceae</taxon>
        <taxon>Undibacterium</taxon>
    </lineage>
</organism>
<dbReference type="RefSeq" id="WP_186863547.1">
    <property type="nucleotide sequence ID" value="NZ_JACOGC010000005.1"/>
</dbReference>
<keyword evidence="2" id="KW-0808">Transferase</keyword>